<evidence type="ECO:0000313" key="1">
    <source>
        <dbReference type="EMBL" id="TNN47829.1"/>
    </source>
</evidence>
<keyword evidence="2" id="KW-1185">Reference proteome</keyword>
<name>A0A4Z2G2T5_9TELE</name>
<sequence>MTLCHPSAVHWVRTVHTGGWAQPGPGLSSTSDDLQEPQRCVNVHSLNPSDNSFLGTGVQSVDLDLRFSSCRRAGTR</sequence>
<organism evidence="1 2">
    <name type="scientific">Liparis tanakae</name>
    <name type="common">Tanaka's snailfish</name>
    <dbReference type="NCBI Taxonomy" id="230148"/>
    <lineage>
        <taxon>Eukaryota</taxon>
        <taxon>Metazoa</taxon>
        <taxon>Chordata</taxon>
        <taxon>Craniata</taxon>
        <taxon>Vertebrata</taxon>
        <taxon>Euteleostomi</taxon>
        <taxon>Actinopterygii</taxon>
        <taxon>Neopterygii</taxon>
        <taxon>Teleostei</taxon>
        <taxon>Neoteleostei</taxon>
        <taxon>Acanthomorphata</taxon>
        <taxon>Eupercaria</taxon>
        <taxon>Perciformes</taxon>
        <taxon>Cottioidei</taxon>
        <taxon>Cottales</taxon>
        <taxon>Liparidae</taxon>
        <taxon>Liparis</taxon>
    </lineage>
</organism>
<dbReference type="AlphaFoldDB" id="A0A4Z2G2T5"/>
<dbReference type="EMBL" id="SRLO01000723">
    <property type="protein sequence ID" value="TNN47829.1"/>
    <property type="molecule type" value="Genomic_DNA"/>
</dbReference>
<gene>
    <name evidence="1" type="ORF">EYF80_041972</name>
</gene>
<proteinExistence type="predicted"/>
<comment type="caution">
    <text evidence="1">The sequence shown here is derived from an EMBL/GenBank/DDBJ whole genome shotgun (WGS) entry which is preliminary data.</text>
</comment>
<protein>
    <submittedName>
        <fullName evidence="1">Uncharacterized protein</fullName>
    </submittedName>
</protein>
<evidence type="ECO:0000313" key="2">
    <source>
        <dbReference type="Proteomes" id="UP000314294"/>
    </source>
</evidence>
<dbReference type="Proteomes" id="UP000314294">
    <property type="component" value="Unassembled WGS sequence"/>
</dbReference>
<reference evidence="1 2" key="1">
    <citation type="submission" date="2019-03" db="EMBL/GenBank/DDBJ databases">
        <title>First draft genome of Liparis tanakae, snailfish: a comprehensive survey of snailfish specific genes.</title>
        <authorList>
            <person name="Kim W."/>
            <person name="Song I."/>
            <person name="Jeong J.-H."/>
            <person name="Kim D."/>
            <person name="Kim S."/>
            <person name="Ryu S."/>
            <person name="Song J.Y."/>
            <person name="Lee S.K."/>
        </authorList>
    </citation>
    <scope>NUCLEOTIDE SEQUENCE [LARGE SCALE GENOMIC DNA]</scope>
    <source>
        <tissue evidence="1">Muscle</tissue>
    </source>
</reference>
<accession>A0A4Z2G2T5</accession>